<dbReference type="InterPro" id="IPR035906">
    <property type="entry name" value="MetI-like_sf"/>
</dbReference>
<dbReference type="InterPro" id="IPR045621">
    <property type="entry name" value="BPD_transp_1_N"/>
</dbReference>
<keyword evidence="4 7" id="KW-0812">Transmembrane</keyword>
<dbReference type="RefSeq" id="WP_135179413.1">
    <property type="nucleotide sequence ID" value="NZ_SPQT01000053.1"/>
</dbReference>
<feature type="transmembrane region" description="Helical" evidence="7">
    <location>
        <begin position="103"/>
        <end position="126"/>
    </location>
</feature>
<evidence type="ECO:0000313" key="9">
    <source>
        <dbReference type="EMBL" id="TFV37351.1"/>
    </source>
</evidence>
<feature type="transmembrane region" description="Helical" evidence="7">
    <location>
        <begin position="12"/>
        <end position="34"/>
    </location>
</feature>
<comment type="subcellular location">
    <subcellularLocation>
        <location evidence="1 7">Cell membrane</location>
        <topology evidence="1 7">Multi-pass membrane protein</topology>
    </subcellularLocation>
</comment>
<evidence type="ECO:0000259" key="8">
    <source>
        <dbReference type="PROSITE" id="PS50928"/>
    </source>
</evidence>
<name>A0A4Y9L172_9BRAD</name>
<gene>
    <name evidence="9" type="ORF">E4K65_44075</name>
</gene>
<dbReference type="EMBL" id="SPQT01000053">
    <property type="protein sequence ID" value="TFV37351.1"/>
    <property type="molecule type" value="Genomic_DNA"/>
</dbReference>
<dbReference type="Pfam" id="PF00528">
    <property type="entry name" value="BPD_transp_1"/>
    <property type="match status" value="1"/>
</dbReference>
<dbReference type="GO" id="GO:0055085">
    <property type="term" value="P:transmembrane transport"/>
    <property type="evidence" value="ECO:0007669"/>
    <property type="project" value="InterPro"/>
</dbReference>
<keyword evidence="2 7" id="KW-0813">Transport</keyword>
<evidence type="ECO:0000256" key="7">
    <source>
        <dbReference type="RuleBase" id="RU363032"/>
    </source>
</evidence>
<organism evidence="9 10">
    <name type="scientific">Bradyrhizobium niftali</name>
    <dbReference type="NCBI Taxonomy" id="2560055"/>
    <lineage>
        <taxon>Bacteria</taxon>
        <taxon>Pseudomonadati</taxon>
        <taxon>Pseudomonadota</taxon>
        <taxon>Alphaproteobacteria</taxon>
        <taxon>Hyphomicrobiales</taxon>
        <taxon>Nitrobacteraceae</taxon>
        <taxon>Bradyrhizobium</taxon>
    </lineage>
</organism>
<dbReference type="Gene3D" id="1.10.3720.10">
    <property type="entry name" value="MetI-like"/>
    <property type="match status" value="1"/>
</dbReference>
<dbReference type="Pfam" id="PF19300">
    <property type="entry name" value="BPD_transp_1_N"/>
    <property type="match status" value="1"/>
</dbReference>
<reference evidence="9 10" key="1">
    <citation type="submission" date="2019-03" db="EMBL/GenBank/DDBJ databases">
        <title>Bradyrhizobium diversity isolated from nodules of Chamaecrista fasciculata.</title>
        <authorList>
            <person name="Klepa M.S."/>
            <person name="Urquiaga M.O."/>
            <person name="Hungria M."/>
            <person name="Delamuta J.R."/>
        </authorList>
    </citation>
    <scope>NUCLEOTIDE SEQUENCE [LARGE SCALE GENOMIC DNA]</scope>
    <source>
        <strain evidence="9 10">CNPSo 3448</strain>
    </source>
</reference>
<feature type="transmembrane region" description="Helical" evidence="7">
    <location>
        <begin position="181"/>
        <end position="198"/>
    </location>
</feature>
<evidence type="ECO:0000256" key="6">
    <source>
        <dbReference type="ARBA" id="ARBA00023136"/>
    </source>
</evidence>
<sequence>MNPPLVHLLASRIAAAILTLGFVSVAVFVGTEILPGDVAQTLLGQSATPEAVAGLRAALHLDQPAYIRYFRWLGRLLTGDPGRSLVNNLPVAELISSRLPNSLILASVTALVCVPVALVLGVTSAIWRGRIYDRVANFLTMSVVAVPEFLIATLLVIIFAVHLRWFPALSYAAGIVSLDQFFRLFALPVLTLSCVMIAQMMRMTRAAVIDTLRSSYVEMAVLKGARPMRVVLTHALPNAIGPIANAVALSLSYLLGGAIVVEIIFNYPGLARLLVDAVSTRDMPLVQACAMIYCTAYLFLAMLADVASVLSNPRLRY</sequence>
<evidence type="ECO:0000256" key="3">
    <source>
        <dbReference type="ARBA" id="ARBA00022475"/>
    </source>
</evidence>
<dbReference type="CDD" id="cd06261">
    <property type="entry name" value="TM_PBP2"/>
    <property type="match status" value="1"/>
</dbReference>
<evidence type="ECO:0000256" key="4">
    <source>
        <dbReference type="ARBA" id="ARBA00022692"/>
    </source>
</evidence>
<proteinExistence type="inferred from homology"/>
<feature type="transmembrane region" description="Helical" evidence="7">
    <location>
        <begin position="138"/>
        <end position="161"/>
    </location>
</feature>
<protein>
    <submittedName>
        <fullName evidence="9">ABC transporter permease</fullName>
    </submittedName>
</protein>
<dbReference type="PROSITE" id="PS50928">
    <property type="entry name" value="ABC_TM1"/>
    <property type="match status" value="1"/>
</dbReference>
<keyword evidence="10" id="KW-1185">Reference proteome</keyword>
<dbReference type="SUPFAM" id="SSF161098">
    <property type="entry name" value="MetI-like"/>
    <property type="match status" value="1"/>
</dbReference>
<feature type="transmembrane region" description="Helical" evidence="7">
    <location>
        <begin position="243"/>
        <end position="265"/>
    </location>
</feature>
<comment type="similarity">
    <text evidence="7">Belongs to the binding-protein-dependent transport system permease family.</text>
</comment>
<comment type="caution">
    <text evidence="9">The sequence shown here is derived from an EMBL/GenBank/DDBJ whole genome shotgun (WGS) entry which is preliminary data.</text>
</comment>
<dbReference type="InterPro" id="IPR000515">
    <property type="entry name" value="MetI-like"/>
</dbReference>
<evidence type="ECO:0000313" key="10">
    <source>
        <dbReference type="Proteomes" id="UP000297966"/>
    </source>
</evidence>
<dbReference type="PANTHER" id="PTHR43163">
    <property type="entry name" value="DIPEPTIDE TRANSPORT SYSTEM PERMEASE PROTEIN DPPB-RELATED"/>
    <property type="match status" value="1"/>
</dbReference>
<dbReference type="Proteomes" id="UP000297966">
    <property type="component" value="Unassembled WGS sequence"/>
</dbReference>
<accession>A0A4Y9L172</accession>
<keyword evidence="3" id="KW-1003">Cell membrane</keyword>
<keyword evidence="5 7" id="KW-1133">Transmembrane helix</keyword>
<evidence type="ECO:0000256" key="1">
    <source>
        <dbReference type="ARBA" id="ARBA00004651"/>
    </source>
</evidence>
<dbReference type="AlphaFoldDB" id="A0A4Y9L172"/>
<dbReference type="GO" id="GO:0005886">
    <property type="term" value="C:plasma membrane"/>
    <property type="evidence" value="ECO:0007669"/>
    <property type="project" value="UniProtKB-SubCell"/>
</dbReference>
<feature type="transmembrane region" description="Helical" evidence="7">
    <location>
        <begin position="285"/>
        <end position="310"/>
    </location>
</feature>
<dbReference type="OrthoDB" id="9805855at2"/>
<dbReference type="PANTHER" id="PTHR43163:SF3">
    <property type="entry name" value="PEPTIDE ABC TRANSPORTER PERMEASE PROTEIN"/>
    <property type="match status" value="1"/>
</dbReference>
<feature type="domain" description="ABC transmembrane type-1" evidence="8">
    <location>
        <begin position="99"/>
        <end position="304"/>
    </location>
</feature>
<evidence type="ECO:0000256" key="5">
    <source>
        <dbReference type="ARBA" id="ARBA00022989"/>
    </source>
</evidence>
<keyword evidence="6 7" id="KW-0472">Membrane</keyword>
<evidence type="ECO:0000256" key="2">
    <source>
        <dbReference type="ARBA" id="ARBA00022448"/>
    </source>
</evidence>